<comment type="catalytic activity">
    <reaction evidence="6">
        <text>Couples ATP hydrolysis with the unwinding of duplex DNA by translocating in the 3'-5' direction.</text>
        <dbReference type="EC" id="5.6.2.4"/>
    </reaction>
</comment>
<reference evidence="12 13" key="1">
    <citation type="submission" date="2020-08" db="EMBL/GenBank/DDBJ databases">
        <title>Genomic Encyclopedia of Type Strains, Phase IV (KMG-IV): sequencing the most valuable type-strain genomes for metagenomic binning, comparative biology and taxonomic classification.</title>
        <authorList>
            <person name="Goeker M."/>
        </authorList>
    </citation>
    <scope>NUCLEOTIDE SEQUENCE [LARGE SCALE GENOMIC DNA]</scope>
    <source>
        <strain evidence="12 13">DSM 23240</strain>
    </source>
</reference>
<dbReference type="GO" id="GO:0005524">
    <property type="term" value="F:ATP binding"/>
    <property type="evidence" value="ECO:0007669"/>
    <property type="project" value="UniProtKB-UniRule"/>
</dbReference>
<dbReference type="GO" id="GO:0000725">
    <property type="term" value="P:recombinational repair"/>
    <property type="evidence" value="ECO:0007669"/>
    <property type="project" value="TreeGrafter"/>
</dbReference>
<evidence type="ECO:0000256" key="10">
    <source>
        <dbReference type="PROSITE-ProRule" id="PRU00560"/>
    </source>
</evidence>
<dbReference type="GO" id="GO:0005829">
    <property type="term" value="C:cytosol"/>
    <property type="evidence" value="ECO:0007669"/>
    <property type="project" value="TreeGrafter"/>
</dbReference>
<keyword evidence="3 10" id="KW-0347">Helicase</keyword>
<dbReference type="Pfam" id="PF13245">
    <property type="entry name" value="AAA_19"/>
    <property type="match status" value="1"/>
</dbReference>
<evidence type="ECO:0000256" key="6">
    <source>
        <dbReference type="ARBA" id="ARBA00034617"/>
    </source>
</evidence>
<evidence type="ECO:0000256" key="8">
    <source>
        <dbReference type="ARBA" id="ARBA00034923"/>
    </source>
</evidence>
<evidence type="ECO:0000256" key="4">
    <source>
        <dbReference type="ARBA" id="ARBA00022840"/>
    </source>
</evidence>
<dbReference type="InterPro" id="IPR014017">
    <property type="entry name" value="DNA_helicase_UvrD-like_C"/>
</dbReference>
<dbReference type="RefSeq" id="WP_168052453.1">
    <property type="nucleotide sequence ID" value="NZ_JAAOZT010000002.1"/>
</dbReference>
<dbReference type="GO" id="GO:0016787">
    <property type="term" value="F:hydrolase activity"/>
    <property type="evidence" value="ECO:0007669"/>
    <property type="project" value="UniProtKB-UniRule"/>
</dbReference>
<name>A0A840RJT7_9BURK</name>
<dbReference type="InterPro" id="IPR000212">
    <property type="entry name" value="DNA_helicase_UvrD/REP"/>
</dbReference>
<dbReference type="SUPFAM" id="SSF52540">
    <property type="entry name" value="P-loop containing nucleoside triphosphate hydrolases"/>
    <property type="match status" value="1"/>
</dbReference>
<dbReference type="PANTHER" id="PTHR11070:SF2">
    <property type="entry name" value="ATP-DEPENDENT DNA HELICASE SRS2"/>
    <property type="match status" value="1"/>
</dbReference>
<sequence>MSEFTPTAEQVLAIDYLGHMVVTACPGSGKTEVISRKIRTLTASLPSYKGVIAISFTNKASDELRDRCKAGNLDVKGSFFGTIDKFCIGRIILPFIKHMVIISNSLEISVSRFADLSSSQQALFPDFESRLPLKTSDTAEIIGAIYHLLQDGIILLEAVGILAVHVLNTSLSCQRYIKSAYTHVFIDEYQDSGEAQHGLFLKLRDLGLIAVAVGDGDQSIYRFTGKFPEFLAELSASRSGFEAFTISVNHRCHPSIANYANRLLSQDHPLLPSTEVAIIRRHLPGSQIEIASWIANQLNATKARYQVINNRDVGILVRSENTAKLISQNIGIPHRVFFSNPFTNSTSLSSRIIESLLTYRFNTRLTAQSLISEFSPLEFTVDVRNALRIAIQLCRLCSQDEFESSTLPVILALTGKPPSEESITLLRQVFESTTHLASFAPIADNEVQILTLHKSKGLEFKIVFHLDLYDWILPRRIVLEGNWDVHYHDEQQCLNLHYVGITRARKFCCLVTSSKRFNSYNQVKNGAPSQFFARPGLDNLFG</sequence>
<keyword evidence="1 10" id="KW-0547">Nucleotide-binding</keyword>
<keyword evidence="4 10" id="KW-0067">ATP-binding</keyword>
<dbReference type="EMBL" id="JACHHQ010000001">
    <property type="protein sequence ID" value="MBB5198457.1"/>
    <property type="molecule type" value="Genomic_DNA"/>
</dbReference>
<dbReference type="PROSITE" id="PS51198">
    <property type="entry name" value="UVRD_HELICASE_ATP_BIND"/>
    <property type="match status" value="1"/>
</dbReference>
<dbReference type="InterPro" id="IPR014016">
    <property type="entry name" value="UvrD-like_ATP-bd"/>
</dbReference>
<comment type="catalytic activity">
    <reaction evidence="9">
        <text>ATP + H2O = ADP + phosphate + H(+)</text>
        <dbReference type="Rhea" id="RHEA:13065"/>
        <dbReference type="ChEBI" id="CHEBI:15377"/>
        <dbReference type="ChEBI" id="CHEBI:15378"/>
        <dbReference type="ChEBI" id="CHEBI:30616"/>
        <dbReference type="ChEBI" id="CHEBI:43474"/>
        <dbReference type="ChEBI" id="CHEBI:456216"/>
        <dbReference type="EC" id="5.6.2.4"/>
    </reaction>
</comment>
<organism evidence="12 13">
    <name type="scientific">Glaciimonas immobilis</name>
    <dbReference type="NCBI Taxonomy" id="728004"/>
    <lineage>
        <taxon>Bacteria</taxon>
        <taxon>Pseudomonadati</taxon>
        <taxon>Pseudomonadota</taxon>
        <taxon>Betaproteobacteria</taxon>
        <taxon>Burkholderiales</taxon>
        <taxon>Oxalobacteraceae</taxon>
        <taxon>Glaciimonas</taxon>
    </lineage>
</organism>
<evidence type="ECO:0000313" key="13">
    <source>
        <dbReference type="Proteomes" id="UP000571084"/>
    </source>
</evidence>
<keyword evidence="5" id="KW-0413">Isomerase</keyword>
<evidence type="ECO:0000313" key="12">
    <source>
        <dbReference type="EMBL" id="MBB5198457.1"/>
    </source>
</evidence>
<evidence type="ECO:0000256" key="5">
    <source>
        <dbReference type="ARBA" id="ARBA00023235"/>
    </source>
</evidence>
<accession>A0A840RJT7</accession>
<evidence type="ECO:0000256" key="7">
    <source>
        <dbReference type="ARBA" id="ARBA00034808"/>
    </source>
</evidence>
<feature type="binding site" evidence="10">
    <location>
        <begin position="24"/>
        <end position="31"/>
    </location>
    <ligand>
        <name>ATP</name>
        <dbReference type="ChEBI" id="CHEBI:30616"/>
    </ligand>
</feature>
<dbReference type="EC" id="5.6.2.4" evidence="7"/>
<protein>
    <recommendedName>
        <fullName evidence="7">DNA 3'-5' helicase</fullName>
        <ecNumber evidence="7">5.6.2.4</ecNumber>
    </recommendedName>
    <alternativeName>
        <fullName evidence="8">DNA 3'-5' helicase II</fullName>
    </alternativeName>
</protein>
<dbReference type="Gene3D" id="3.40.50.300">
    <property type="entry name" value="P-loop containing nucleotide triphosphate hydrolases"/>
    <property type="match status" value="2"/>
</dbReference>
<evidence type="ECO:0000259" key="11">
    <source>
        <dbReference type="PROSITE" id="PS51198"/>
    </source>
</evidence>
<dbReference type="Proteomes" id="UP000571084">
    <property type="component" value="Unassembled WGS sequence"/>
</dbReference>
<evidence type="ECO:0000256" key="9">
    <source>
        <dbReference type="ARBA" id="ARBA00048988"/>
    </source>
</evidence>
<dbReference type="GO" id="GO:0043138">
    <property type="term" value="F:3'-5' DNA helicase activity"/>
    <property type="evidence" value="ECO:0007669"/>
    <property type="project" value="UniProtKB-EC"/>
</dbReference>
<dbReference type="AlphaFoldDB" id="A0A840RJT7"/>
<dbReference type="Pfam" id="PF13361">
    <property type="entry name" value="UvrD_C"/>
    <property type="match status" value="1"/>
</dbReference>
<keyword evidence="2 10" id="KW-0378">Hydrolase</keyword>
<proteinExistence type="predicted"/>
<gene>
    <name evidence="12" type="ORF">HNR39_000267</name>
</gene>
<dbReference type="PANTHER" id="PTHR11070">
    <property type="entry name" value="UVRD / RECB / PCRA DNA HELICASE FAMILY MEMBER"/>
    <property type="match status" value="1"/>
</dbReference>
<evidence type="ECO:0000256" key="1">
    <source>
        <dbReference type="ARBA" id="ARBA00022741"/>
    </source>
</evidence>
<evidence type="ECO:0000256" key="2">
    <source>
        <dbReference type="ARBA" id="ARBA00022801"/>
    </source>
</evidence>
<dbReference type="InterPro" id="IPR027417">
    <property type="entry name" value="P-loop_NTPase"/>
</dbReference>
<comment type="caution">
    <text evidence="12">The sequence shown here is derived from an EMBL/GenBank/DDBJ whole genome shotgun (WGS) entry which is preliminary data.</text>
</comment>
<keyword evidence="13" id="KW-1185">Reference proteome</keyword>
<evidence type="ECO:0000256" key="3">
    <source>
        <dbReference type="ARBA" id="ARBA00022806"/>
    </source>
</evidence>
<dbReference type="GO" id="GO:0003677">
    <property type="term" value="F:DNA binding"/>
    <property type="evidence" value="ECO:0007669"/>
    <property type="project" value="InterPro"/>
</dbReference>
<feature type="domain" description="UvrD-like helicase ATP-binding" evidence="11">
    <location>
        <begin position="3"/>
        <end position="253"/>
    </location>
</feature>